<dbReference type="EMBL" id="CP032097">
    <property type="protein sequence ID" value="AXX94462.1"/>
    <property type="molecule type" value="Genomic_DNA"/>
</dbReference>
<dbReference type="RefSeq" id="WP_118916689.1">
    <property type="nucleotide sequence ID" value="NZ_CP032097.1"/>
</dbReference>
<dbReference type="KEGG" id="aell:AELL_0782"/>
<reference evidence="2 4" key="1">
    <citation type="submission" date="2017-09" db="EMBL/GenBank/DDBJ databases">
        <title>Genomics of the genus Arcobacter.</title>
        <authorList>
            <person name="Perez-Cataluna A."/>
            <person name="Figueras M.J."/>
            <person name="Salas-Masso N."/>
        </authorList>
    </citation>
    <scope>NUCLEOTIDE SEQUENCE [LARGE SCALE GENOMIC DNA]</scope>
    <source>
        <strain evidence="2 4">CECT 7837</strain>
    </source>
</reference>
<keyword evidence="3" id="KW-1185">Reference proteome</keyword>
<organism evidence="2 4">
    <name type="scientific">Arcobacter ellisii</name>
    <dbReference type="NCBI Taxonomy" id="913109"/>
    <lineage>
        <taxon>Bacteria</taxon>
        <taxon>Pseudomonadati</taxon>
        <taxon>Campylobacterota</taxon>
        <taxon>Epsilonproteobacteria</taxon>
        <taxon>Campylobacterales</taxon>
        <taxon>Arcobacteraceae</taxon>
        <taxon>Arcobacter</taxon>
    </lineage>
</organism>
<dbReference type="Proteomes" id="UP000262582">
    <property type="component" value="Chromosome"/>
</dbReference>
<reference evidence="1 3" key="2">
    <citation type="submission" date="2018-08" db="EMBL/GenBank/DDBJ databases">
        <title>Complete genome of the Arcobacter ellisii type strain LMG 26155.</title>
        <authorList>
            <person name="Miller W.G."/>
            <person name="Yee E."/>
            <person name="Bono J.L."/>
        </authorList>
    </citation>
    <scope>NUCLEOTIDE SEQUENCE [LARGE SCALE GENOMIC DNA]</scope>
    <source>
        <strain evidence="1 3">LMG 26155</strain>
    </source>
</reference>
<protein>
    <submittedName>
        <fullName evidence="2">Uncharacterized protein</fullName>
    </submittedName>
</protein>
<dbReference type="EMBL" id="NXIG01000005">
    <property type="protein sequence ID" value="RXI31159.1"/>
    <property type="molecule type" value="Genomic_DNA"/>
</dbReference>
<dbReference type="OrthoDB" id="5365639at2"/>
<dbReference type="AlphaFoldDB" id="A0A347U6I4"/>
<proteinExistence type="predicted"/>
<gene>
    <name evidence="1" type="ORF">AELL_0782</name>
    <name evidence="2" type="ORF">CP962_06780</name>
</gene>
<evidence type="ECO:0000313" key="4">
    <source>
        <dbReference type="Proteomes" id="UP000290588"/>
    </source>
</evidence>
<evidence type="ECO:0000313" key="2">
    <source>
        <dbReference type="EMBL" id="RXI31159.1"/>
    </source>
</evidence>
<sequence length="134" mass="14470">MAKKYKIVQKLNLNGKPLSIAFSVFMDKADLDNLLALLEGGYEVSEVIESNLATADTLVANTNPHTQIGLVGSVNGKPIFETIKPYSGAIHFKNTASNDDITNALATATPFELFPVEKPKKVTFKGYETVVVAP</sequence>
<evidence type="ECO:0000313" key="3">
    <source>
        <dbReference type="Proteomes" id="UP000262582"/>
    </source>
</evidence>
<accession>A0A347U6I4</accession>
<evidence type="ECO:0000313" key="1">
    <source>
        <dbReference type="EMBL" id="AXX94462.1"/>
    </source>
</evidence>
<name>A0A347U6I4_9BACT</name>
<dbReference type="Proteomes" id="UP000290588">
    <property type="component" value="Unassembled WGS sequence"/>
</dbReference>